<evidence type="ECO:0000256" key="7">
    <source>
        <dbReference type="SAM" id="SignalP"/>
    </source>
</evidence>
<dbReference type="InterPro" id="IPR018170">
    <property type="entry name" value="Aldo/ket_reductase_CS"/>
</dbReference>
<evidence type="ECO:0000256" key="4">
    <source>
        <dbReference type="PIRSR" id="PIRSR000097-1"/>
    </source>
</evidence>
<evidence type="ECO:0000313" key="9">
    <source>
        <dbReference type="EMBL" id="KAK9875415.1"/>
    </source>
</evidence>
<dbReference type="EMBL" id="JARQZJ010000033">
    <property type="protein sequence ID" value="KAK9875415.1"/>
    <property type="molecule type" value="Genomic_DNA"/>
</dbReference>
<keyword evidence="3" id="KW-0560">Oxidoreductase</keyword>
<evidence type="ECO:0000256" key="1">
    <source>
        <dbReference type="ARBA" id="ARBA00007905"/>
    </source>
</evidence>
<feature type="signal peptide" evidence="7">
    <location>
        <begin position="1"/>
        <end position="20"/>
    </location>
</feature>
<dbReference type="PROSITE" id="PS00062">
    <property type="entry name" value="ALDOKETO_REDUCTASE_2"/>
    <property type="match status" value="1"/>
</dbReference>
<dbReference type="GO" id="GO:0016491">
    <property type="term" value="F:oxidoreductase activity"/>
    <property type="evidence" value="ECO:0007669"/>
    <property type="project" value="UniProtKB-KW"/>
</dbReference>
<dbReference type="PRINTS" id="PR00069">
    <property type="entry name" value="ALDKETRDTASE"/>
</dbReference>
<dbReference type="InterPro" id="IPR036812">
    <property type="entry name" value="NAD(P)_OxRdtase_dom_sf"/>
</dbReference>
<dbReference type="Gene3D" id="3.20.20.100">
    <property type="entry name" value="NADP-dependent oxidoreductase domain"/>
    <property type="match status" value="1"/>
</dbReference>
<name>A0AAW1U3B4_9CUCU</name>
<comment type="caution">
    <text evidence="9">The sequence shown here is derived from an EMBL/GenBank/DDBJ whole genome shotgun (WGS) entry which is preliminary data.</text>
</comment>
<evidence type="ECO:0000259" key="8">
    <source>
        <dbReference type="Pfam" id="PF00248"/>
    </source>
</evidence>
<keyword evidence="7" id="KW-0732">Signal</keyword>
<dbReference type="PROSITE" id="PS00798">
    <property type="entry name" value="ALDOKETO_REDUCTASE_1"/>
    <property type="match status" value="1"/>
</dbReference>
<proteinExistence type="inferred from homology"/>
<dbReference type="FunFam" id="3.20.20.100:FF:000006">
    <property type="entry name" value="Aldo-keto reductase family 1 member A1"/>
    <property type="match status" value="1"/>
</dbReference>
<dbReference type="PANTHER" id="PTHR11732">
    <property type="entry name" value="ALDO/KETO REDUCTASE"/>
    <property type="match status" value="1"/>
</dbReference>
<dbReference type="PIRSF" id="PIRSF000097">
    <property type="entry name" value="AKR"/>
    <property type="match status" value="1"/>
</dbReference>
<dbReference type="InterPro" id="IPR023210">
    <property type="entry name" value="NADP_OxRdtase_dom"/>
</dbReference>
<dbReference type="InterPro" id="IPR020471">
    <property type="entry name" value="AKR"/>
</dbReference>
<reference evidence="9 10" key="1">
    <citation type="submission" date="2023-03" db="EMBL/GenBank/DDBJ databases">
        <title>Genome insight into feeding habits of ladybird beetles.</title>
        <authorList>
            <person name="Li H.-S."/>
            <person name="Huang Y.-H."/>
            <person name="Pang H."/>
        </authorList>
    </citation>
    <scope>NUCLEOTIDE SEQUENCE [LARGE SCALE GENOMIC DNA]</scope>
    <source>
        <strain evidence="9">SYSU_2023b</strain>
        <tissue evidence="9">Whole body</tissue>
    </source>
</reference>
<sequence>MTRSFKFLIIAVAMAVNIDGIKPVFSVNIKTKSFEIPSFTLNTGKKIPSIGYGTYQAKNNELEKALDIALEAGYRHIDTALVYENEKPIGNVLKRWFTDGKLKREDIFLVTKLPIGANRPSDVSIFLNKSLENLQVDYVDLYLIHAPFSFKRIEGNLYPKRADGSIELDNSVDHLEVWKEMEKQMNAGLTKAIGLSNFNKTQVERILKNCKTTPSSLQVELHVYLQQNELVDFCKKNNIIMTAYSPLGSPGRGAYNRKNGKKDALPDVLGNPTVTAIAKKHSKTPAQVVLRYDIQRGIIPIPKSTNPARLKQNIDIFDFELDEQDVRDLKALDSGVRILDFLEFKGIENHPEYPFRSELNHHEK</sequence>
<comment type="similarity">
    <text evidence="1">Belongs to the aldo/keto reductase family.</text>
</comment>
<dbReference type="Pfam" id="PF00248">
    <property type="entry name" value="Aldo_ket_red"/>
    <property type="match status" value="1"/>
</dbReference>
<evidence type="ECO:0000256" key="3">
    <source>
        <dbReference type="ARBA" id="ARBA00023002"/>
    </source>
</evidence>
<gene>
    <name evidence="9" type="ORF">WA026_007808</name>
</gene>
<keyword evidence="10" id="KW-1185">Reference proteome</keyword>
<feature type="domain" description="NADP-dependent oxidoreductase" evidence="8">
    <location>
        <begin position="50"/>
        <end position="333"/>
    </location>
</feature>
<evidence type="ECO:0000313" key="10">
    <source>
        <dbReference type="Proteomes" id="UP001431783"/>
    </source>
</evidence>
<accession>A0AAW1U3B4</accession>
<feature type="active site" description="Proton donor" evidence="4">
    <location>
        <position position="83"/>
    </location>
</feature>
<evidence type="ECO:0000256" key="5">
    <source>
        <dbReference type="PIRSR" id="PIRSR000097-2"/>
    </source>
</evidence>
<protein>
    <recommendedName>
        <fullName evidence="8">NADP-dependent oxidoreductase domain-containing protein</fullName>
    </recommendedName>
</protein>
<feature type="binding site" evidence="5">
    <location>
        <position position="145"/>
    </location>
    <ligand>
        <name>substrate</name>
    </ligand>
</feature>
<dbReference type="Proteomes" id="UP001431783">
    <property type="component" value="Unassembled WGS sequence"/>
</dbReference>
<dbReference type="SUPFAM" id="SSF51430">
    <property type="entry name" value="NAD(P)-linked oxidoreductase"/>
    <property type="match status" value="1"/>
</dbReference>
<evidence type="ECO:0000256" key="6">
    <source>
        <dbReference type="PIRSR" id="PIRSR000097-3"/>
    </source>
</evidence>
<evidence type="ECO:0000256" key="2">
    <source>
        <dbReference type="ARBA" id="ARBA00022857"/>
    </source>
</evidence>
<organism evidence="9 10">
    <name type="scientific">Henosepilachna vigintioctopunctata</name>
    <dbReference type="NCBI Taxonomy" id="420089"/>
    <lineage>
        <taxon>Eukaryota</taxon>
        <taxon>Metazoa</taxon>
        <taxon>Ecdysozoa</taxon>
        <taxon>Arthropoda</taxon>
        <taxon>Hexapoda</taxon>
        <taxon>Insecta</taxon>
        <taxon>Pterygota</taxon>
        <taxon>Neoptera</taxon>
        <taxon>Endopterygota</taxon>
        <taxon>Coleoptera</taxon>
        <taxon>Polyphaga</taxon>
        <taxon>Cucujiformia</taxon>
        <taxon>Coccinelloidea</taxon>
        <taxon>Coccinellidae</taxon>
        <taxon>Epilachninae</taxon>
        <taxon>Epilachnini</taxon>
        <taxon>Henosepilachna</taxon>
    </lineage>
</organism>
<dbReference type="AlphaFoldDB" id="A0AAW1U3B4"/>
<feature type="site" description="Lowers pKa of active site Tyr" evidence="6">
    <location>
        <position position="112"/>
    </location>
</feature>
<dbReference type="PROSITE" id="PS00063">
    <property type="entry name" value="ALDOKETO_REDUCTASE_3"/>
    <property type="match status" value="1"/>
</dbReference>
<keyword evidence="2" id="KW-0521">NADP</keyword>
<feature type="chain" id="PRO_5043676946" description="NADP-dependent oxidoreductase domain-containing protein" evidence="7">
    <location>
        <begin position="21"/>
        <end position="364"/>
    </location>
</feature>